<reference evidence="1" key="1">
    <citation type="submission" date="2018-06" db="EMBL/GenBank/DDBJ databases">
        <authorList>
            <person name="Zhirakovskaya E."/>
        </authorList>
    </citation>
    <scope>NUCLEOTIDE SEQUENCE</scope>
</reference>
<evidence type="ECO:0000313" key="1">
    <source>
        <dbReference type="EMBL" id="VAW34636.1"/>
    </source>
</evidence>
<organism evidence="1">
    <name type="scientific">hydrothermal vent metagenome</name>
    <dbReference type="NCBI Taxonomy" id="652676"/>
    <lineage>
        <taxon>unclassified sequences</taxon>
        <taxon>metagenomes</taxon>
        <taxon>ecological metagenomes</taxon>
    </lineage>
</organism>
<accession>A0A3B0VQY1</accession>
<protein>
    <submittedName>
        <fullName evidence="1">Uncharacterized protein</fullName>
    </submittedName>
</protein>
<dbReference type="AlphaFoldDB" id="A0A3B0VQY1"/>
<sequence>MNEGSYGTSGICPNTESVIQEGKNVYGITFAADDGEAWTEAQMIAAIEGVAAVDRKLWSAGGFRTIMGSVTFLRSSKTQWTDSNGNVHNIDYGAQTFGRTVEFYDPAFDVGSLDPNFRNNVVHEVGHVFNYAIATGSDADPYAELGQALGGTLPSRETFRDGLDPYPWQQNTRGDSMNSNGELYADGFLNWTYDSFNNEPEGVQISGWFDAQMSLWVSPSNP</sequence>
<dbReference type="EMBL" id="UOEU01000541">
    <property type="protein sequence ID" value="VAW34636.1"/>
    <property type="molecule type" value="Genomic_DNA"/>
</dbReference>
<name>A0A3B0VQY1_9ZZZZ</name>
<proteinExistence type="predicted"/>
<gene>
    <name evidence="1" type="ORF">MNBD_CHLOROFLEXI01-2862</name>
</gene>